<dbReference type="SUPFAM" id="SSF55021">
    <property type="entry name" value="ACT-like"/>
    <property type="match status" value="2"/>
</dbReference>
<dbReference type="InterPro" id="IPR050990">
    <property type="entry name" value="UPF0237/GcvR_regulator"/>
</dbReference>
<dbReference type="EMBL" id="JACNFK010000015">
    <property type="protein sequence ID" value="MBC8519073.1"/>
    <property type="molecule type" value="Genomic_DNA"/>
</dbReference>
<name>A0A8J6P6C9_9GAMM</name>
<reference evidence="2 3" key="1">
    <citation type="submission" date="2020-08" db="EMBL/GenBank/DDBJ databases">
        <title>Bridging the membrane lipid divide: bacteria of the FCB group superphylum have the potential to synthesize archaeal ether lipids.</title>
        <authorList>
            <person name="Villanueva L."/>
            <person name="Von Meijenfeldt F.A.B."/>
            <person name="Westbye A.B."/>
            <person name="Yadav S."/>
            <person name="Hopmans E.C."/>
            <person name="Dutilh B.E."/>
            <person name="Sinninghe Damste J.S."/>
        </authorList>
    </citation>
    <scope>NUCLEOTIDE SEQUENCE [LARGE SCALE GENOMIC DNA]</scope>
    <source>
        <strain evidence="2">NIOZ-UU100</strain>
    </source>
</reference>
<dbReference type="InterPro" id="IPR045865">
    <property type="entry name" value="ACT-like_dom_sf"/>
</dbReference>
<dbReference type="Pfam" id="PF01842">
    <property type="entry name" value="ACT"/>
    <property type="match status" value="1"/>
</dbReference>
<accession>A0A8J6P6C9</accession>
<gene>
    <name evidence="2" type="ORF">H8D24_01510</name>
</gene>
<feature type="domain" description="ACT" evidence="1">
    <location>
        <begin position="92"/>
        <end position="172"/>
    </location>
</feature>
<evidence type="ECO:0000313" key="2">
    <source>
        <dbReference type="EMBL" id="MBC8519073.1"/>
    </source>
</evidence>
<sequence length="172" mass="18572">MKNWYMMALVGKDQPGIVAQITEALFKAGGSLGETSMMRLGSNFTIMMMVEMDGDEKQLCQTVHPVTEELGLHLHVDKIEPGLHQHSIPDLRVVVYGADRPGIVAQVTGVLAESGFDITDLDSQVGGAAEKPIYILMIEGIAGAGVDAVHRALEPLSESIDFRVEEIETLIG</sequence>
<dbReference type="Pfam" id="PF13740">
    <property type="entry name" value="ACT_6"/>
    <property type="match status" value="1"/>
</dbReference>
<dbReference type="PANTHER" id="PTHR34875:SF6">
    <property type="entry name" value="UPF0237 PROTEIN MJ1558"/>
    <property type="match status" value="1"/>
</dbReference>
<dbReference type="Proteomes" id="UP000654401">
    <property type="component" value="Unassembled WGS sequence"/>
</dbReference>
<evidence type="ECO:0000259" key="1">
    <source>
        <dbReference type="PROSITE" id="PS51671"/>
    </source>
</evidence>
<protein>
    <submittedName>
        <fullName evidence="2">Amino acid-binding protein</fullName>
    </submittedName>
</protein>
<evidence type="ECO:0000313" key="3">
    <source>
        <dbReference type="Proteomes" id="UP000654401"/>
    </source>
</evidence>
<dbReference type="PROSITE" id="PS51671">
    <property type="entry name" value="ACT"/>
    <property type="match status" value="1"/>
</dbReference>
<comment type="caution">
    <text evidence="2">The sequence shown here is derived from an EMBL/GenBank/DDBJ whole genome shotgun (WGS) entry which is preliminary data.</text>
</comment>
<dbReference type="PANTHER" id="PTHR34875">
    <property type="entry name" value="UPF0237 PROTEIN MJ1558"/>
    <property type="match status" value="1"/>
</dbReference>
<proteinExistence type="predicted"/>
<dbReference type="InterPro" id="IPR002912">
    <property type="entry name" value="ACT_dom"/>
</dbReference>
<dbReference type="AlphaFoldDB" id="A0A8J6P6C9"/>
<organism evidence="2 3">
    <name type="scientific">Candidatus Thiopontia autotrophica</name>
    <dbReference type="NCBI Taxonomy" id="2841688"/>
    <lineage>
        <taxon>Bacteria</taxon>
        <taxon>Pseudomonadati</taxon>
        <taxon>Pseudomonadota</taxon>
        <taxon>Gammaproteobacteria</taxon>
        <taxon>Candidatus Thiopontia</taxon>
    </lineage>
</organism>
<dbReference type="Gene3D" id="3.30.70.260">
    <property type="match status" value="2"/>
</dbReference>